<feature type="transmembrane region" description="Helical" evidence="1">
    <location>
        <begin position="32"/>
        <end position="52"/>
    </location>
</feature>
<organism evidence="2">
    <name type="scientific">Rhizophora mucronata</name>
    <name type="common">Asiatic mangrove</name>
    <dbReference type="NCBI Taxonomy" id="61149"/>
    <lineage>
        <taxon>Eukaryota</taxon>
        <taxon>Viridiplantae</taxon>
        <taxon>Streptophyta</taxon>
        <taxon>Embryophyta</taxon>
        <taxon>Tracheophyta</taxon>
        <taxon>Spermatophyta</taxon>
        <taxon>Magnoliopsida</taxon>
        <taxon>eudicotyledons</taxon>
        <taxon>Gunneridae</taxon>
        <taxon>Pentapetalae</taxon>
        <taxon>rosids</taxon>
        <taxon>fabids</taxon>
        <taxon>Malpighiales</taxon>
        <taxon>Rhizophoraceae</taxon>
        <taxon>Rhizophora</taxon>
    </lineage>
</organism>
<keyword evidence="1" id="KW-0472">Membrane</keyword>
<dbReference type="EMBL" id="GGEC01050809">
    <property type="protein sequence ID" value="MBX31293.1"/>
    <property type="molecule type" value="Transcribed_RNA"/>
</dbReference>
<keyword evidence="1" id="KW-1133">Transmembrane helix</keyword>
<evidence type="ECO:0000256" key="1">
    <source>
        <dbReference type="SAM" id="Phobius"/>
    </source>
</evidence>
<sequence>MLEEIKRVQRAQSVGLPAHRICFLLLWRQMDLPIFSTSSILRALLLLLLLLYPHDTVQLLSPSHIRT</sequence>
<name>A0A2P2MM56_RHIMU</name>
<reference evidence="2" key="1">
    <citation type="submission" date="2018-02" db="EMBL/GenBank/DDBJ databases">
        <title>Rhizophora mucronata_Transcriptome.</title>
        <authorList>
            <person name="Meera S.P."/>
            <person name="Sreeshan A."/>
            <person name="Augustine A."/>
        </authorList>
    </citation>
    <scope>NUCLEOTIDE SEQUENCE</scope>
    <source>
        <tissue evidence="2">Leaf</tissue>
    </source>
</reference>
<keyword evidence="1" id="KW-0812">Transmembrane</keyword>
<proteinExistence type="predicted"/>
<evidence type="ECO:0000313" key="2">
    <source>
        <dbReference type="EMBL" id="MBX31293.1"/>
    </source>
</evidence>
<protein>
    <submittedName>
        <fullName evidence="2">Uncharacterized protein</fullName>
    </submittedName>
</protein>
<dbReference type="AlphaFoldDB" id="A0A2P2MM56"/>
<accession>A0A2P2MM56</accession>